<sequence>MRRAQEEFRTRQKAAHDAERDLLTKREAAIGSMTSAFVDFVDFLVRSRSYQMDRNLMRKLHETIRRFMVANDHEQRADGRASTTMHSETTADRQPLEASGHEDYTSGTDMLSDSTLPGEPNILDYTLGNGWPDHYPVSYTMLDERLKPRVHDASPFVRRLIYHTINFGFQLLNGGAEYPLELAERVFKFSLLFHSRQELLFNLRWFLGPGSQELVRLAFVPFEGSPTPATEDSANTTSLVPGVDAYAVNAMRINAFDNAAAAPFVNAQEVELYLHEKGAHFLDGDTIEVPLPESPPTTDEILQPSTFTYHGQTEQICAYDNLKYRLRTSLLIENLMYISVCLSKGPAYRRHDLDHAIFLSTIDMVSKTPGPPEYGTIPWAGVL</sequence>
<dbReference type="AlphaFoldDB" id="A0A0U5GVB3"/>
<protein>
    <submittedName>
        <fullName evidence="2">Uncharacterized protein</fullName>
    </submittedName>
</protein>
<dbReference type="EMBL" id="CDMC01000007">
    <property type="protein sequence ID" value="CEN62353.1"/>
    <property type="molecule type" value="Genomic_DNA"/>
</dbReference>
<evidence type="ECO:0000256" key="1">
    <source>
        <dbReference type="SAM" id="MobiDB-lite"/>
    </source>
</evidence>
<proteinExistence type="predicted"/>
<organism evidence="2 3">
    <name type="scientific">Aspergillus calidoustus</name>
    <dbReference type="NCBI Taxonomy" id="454130"/>
    <lineage>
        <taxon>Eukaryota</taxon>
        <taxon>Fungi</taxon>
        <taxon>Dikarya</taxon>
        <taxon>Ascomycota</taxon>
        <taxon>Pezizomycotina</taxon>
        <taxon>Eurotiomycetes</taxon>
        <taxon>Eurotiomycetidae</taxon>
        <taxon>Eurotiales</taxon>
        <taxon>Aspergillaceae</taxon>
        <taxon>Aspergillus</taxon>
        <taxon>Aspergillus subgen. Nidulantes</taxon>
    </lineage>
</organism>
<keyword evidence="3" id="KW-1185">Reference proteome</keyword>
<reference evidence="3" key="1">
    <citation type="journal article" date="2016" name="Genome Announc.">
        <title>Draft genome sequences of fungus Aspergillus calidoustus.</title>
        <authorList>
            <person name="Horn F."/>
            <person name="Linde J."/>
            <person name="Mattern D.J."/>
            <person name="Walther G."/>
            <person name="Guthke R."/>
            <person name="Scherlach K."/>
            <person name="Martin K."/>
            <person name="Brakhage A.A."/>
            <person name="Petzke L."/>
            <person name="Valiante V."/>
        </authorList>
    </citation>
    <scope>NUCLEOTIDE SEQUENCE [LARGE SCALE GENOMIC DNA]</scope>
    <source>
        <strain evidence="3">SF006504</strain>
    </source>
</reference>
<dbReference type="OrthoDB" id="3555317at2759"/>
<name>A0A0U5GVB3_ASPCI</name>
<accession>A0A0U5GVB3</accession>
<dbReference type="OMA" id="PAYCEQA"/>
<dbReference type="Proteomes" id="UP000054771">
    <property type="component" value="Unassembled WGS sequence"/>
</dbReference>
<feature type="compositionally biased region" description="Basic and acidic residues" evidence="1">
    <location>
        <begin position="89"/>
        <end position="104"/>
    </location>
</feature>
<evidence type="ECO:0000313" key="3">
    <source>
        <dbReference type="Proteomes" id="UP000054771"/>
    </source>
</evidence>
<feature type="region of interest" description="Disordered" evidence="1">
    <location>
        <begin position="71"/>
        <end position="106"/>
    </location>
</feature>
<dbReference type="PANTHER" id="PTHR40618">
    <property type="entry name" value="B-ZIP TRANSCRIPTION FACTOR (EUROFUNG)-RELATED"/>
    <property type="match status" value="1"/>
</dbReference>
<gene>
    <name evidence="2" type="ORF">ASPCAL08989</name>
</gene>
<dbReference type="PANTHER" id="PTHR40618:SF1">
    <property type="entry name" value="B-ZIP TRANSCRIPTION FACTOR (EUROFUNG)"/>
    <property type="match status" value="1"/>
</dbReference>
<evidence type="ECO:0000313" key="2">
    <source>
        <dbReference type="EMBL" id="CEN62353.1"/>
    </source>
</evidence>